<dbReference type="Proteomes" id="UP000292859">
    <property type="component" value="Unassembled WGS sequence"/>
</dbReference>
<dbReference type="Pfam" id="PF00762">
    <property type="entry name" value="Ferrochelatase"/>
    <property type="match status" value="1"/>
</dbReference>
<feature type="compositionally biased region" description="Basic and acidic residues" evidence="11">
    <location>
        <begin position="352"/>
        <end position="375"/>
    </location>
</feature>
<evidence type="ECO:0000256" key="9">
    <source>
        <dbReference type="HAMAP-Rule" id="MF_00323"/>
    </source>
</evidence>
<reference evidence="14" key="1">
    <citation type="submission" date="2017-06" db="EMBL/GenBank/DDBJ databases">
        <authorList>
            <person name="Varghese N."/>
            <person name="Submissions S."/>
        </authorList>
    </citation>
    <scope>NUCLEOTIDE SEQUENCE [LARGE SCALE GENOMIC DNA]</scope>
    <source>
        <strain evidence="14">DSM 26170</strain>
    </source>
</reference>
<keyword evidence="3 9" id="KW-0479">Metal-binding</keyword>
<dbReference type="InterPro" id="IPR019772">
    <property type="entry name" value="Ferrochelatase_AS"/>
</dbReference>
<organism evidence="12 14">
    <name type="scientific">Paracoccus sediminis</name>
    <dbReference type="NCBI Taxonomy" id="1214787"/>
    <lineage>
        <taxon>Bacteria</taxon>
        <taxon>Pseudomonadati</taxon>
        <taxon>Pseudomonadota</taxon>
        <taxon>Alphaproteobacteria</taxon>
        <taxon>Rhodobacterales</taxon>
        <taxon>Paracoccaceae</taxon>
        <taxon>Paracoccus</taxon>
    </lineage>
</organism>
<keyword evidence="5 9" id="KW-0350">Heme biosynthesis</keyword>
<keyword evidence="4 9" id="KW-0408">Iron</keyword>
<evidence type="ECO:0000256" key="5">
    <source>
        <dbReference type="ARBA" id="ARBA00023133"/>
    </source>
</evidence>
<dbReference type="InterPro" id="IPR033659">
    <property type="entry name" value="Ferrochelatase_N"/>
</dbReference>
<dbReference type="OrthoDB" id="9809741at2"/>
<dbReference type="EMBL" id="FZNM01000003">
    <property type="protein sequence ID" value="SNR38732.1"/>
    <property type="molecule type" value="Genomic_DNA"/>
</dbReference>
<dbReference type="GO" id="GO:0046872">
    <property type="term" value="F:metal ion binding"/>
    <property type="evidence" value="ECO:0007669"/>
    <property type="project" value="UniProtKB-KW"/>
</dbReference>
<comment type="similarity">
    <text evidence="1 9 10">Belongs to the ferrochelatase family.</text>
</comment>
<keyword evidence="15" id="KW-1185">Reference proteome</keyword>
<evidence type="ECO:0000256" key="10">
    <source>
        <dbReference type="RuleBase" id="RU000607"/>
    </source>
</evidence>
<keyword evidence="7 9" id="KW-0627">Porphyrin biosynthesis</keyword>
<reference evidence="13 15" key="3">
    <citation type="submission" date="2019-02" db="EMBL/GenBank/DDBJ databases">
        <authorList>
            <person name="Zhang G."/>
        </authorList>
    </citation>
    <scope>NUCLEOTIDE SEQUENCE [LARGE SCALE GENOMIC DNA]</scope>
    <source>
        <strain evidence="13 15">CMB17</strain>
    </source>
</reference>
<evidence type="ECO:0000256" key="6">
    <source>
        <dbReference type="ARBA" id="ARBA00023239"/>
    </source>
</evidence>
<evidence type="ECO:0000256" key="11">
    <source>
        <dbReference type="SAM" id="MobiDB-lite"/>
    </source>
</evidence>
<evidence type="ECO:0000256" key="3">
    <source>
        <dbReference type="ARBA" id="ARBA00022723"/>
    </source>
</evidence>
<evidence type="ECO:0000313" key="13">
    <source>
        <dbReference type="EMBL" id="TBN51371.1"/>
    </source>
</evidence>
<evidence type="ECO:0000313" key="15">
    <source>
        <dbReference type="Proteomes" id="UP000292859"/>
    </source>
</evidence>
<dbReference type="PROSITE" id="PS00534">
    <property type="entry name" value="FERROCHELATASE"/>
    <property type="match status" value="1"/>
</dbReference>
<evidence type="ECO:0000313" key="12">
    <source>
        <dbReference type="EMBL" id="SNR38732.1"/>
    </source>
</evidence>
<comment type="catalytic activity">
    <reaction evidence="8">
        <text>Fe-coproporphyrin III + 2 H(+) = coproporphyrin III + Fe(2+)</text>
        <dbReference type="Rhea" id="RHEA:49572"/>
        <dbReference type="ChEBI" id="CHEBI:15378"/>
        <dbReference type="ChEBI" id="CHEBI:29033"/>
        <dbReference type="ChEBI" id="CHEBI:68438"/>
        <dbReference type="ChEBI" id="CHEBI:131725"/>
        <dbReference type="EC" id="4.99.1.9"/>
    </reaction>
    <physiologicalReaction direction="right-to-left" evidence="8">
        <dbReference type="Rhea" id="RHEA:49574"/>
    </physiologicalReaction>
</comment>
<dbReference type="GO" id="GO:0005737">
    <property type="term" value="C:cytoplasm"/>
    <property type="evidence" value="ECO:0007669"/>
    <property type="project" value="UniProtKB-SubCell"/>
</dbReference>
<reference evidence="12" key="2">
    <citation type="submission" date="2017-06" db="EMBL/GenBank/DDBJ databases">
        <authorList>
            <person name="Kim H.J."/>
            <person name="Triplett B.A."/>
        </authorList>
    </citation>
    <scope>NUCLEOTIDE SEQUENCE [LARGE SCALE GENOMIC DNA]</scope>
    <source>
        <strain evidence="12">DSM 26170</strain>
    </source>
</reference>
<dbReference type="UniPathway" id="UPA00252">
    <property type="reaction ID" value="UER00325"/>
</dbReference>
<dbReference type="CDD" id="cd03411">
    <property type="entry name" value="Ferrochelatase_N"/>
    <property type="match status" value="1"/>
</dbReference>
<dbReference type="NCBIfam" id="TIGR00109">
    <property type="entry name" value="hemH"/>
    <property type="match status" value="1"/>
</dbReference>
<name>A0A238VWM9_9RHOB</name>
<dbReference type="SUPFAM" id="SSF53800">
    <property type="entry name" value="Chelatase"/>
    <property type="match status" value="1"/>
</dbReference>
<evidence type="ECO:0000256" key="1">
    <source>
        <dbReference type="ARBA" id="ARBA00007718"/>
    </source>
</evidence>
<gene>
    <name evidence="9" type="primary">hemH</name>
    <name evidence="13" type="ORF">EYF88_06100</name>
    <name evidence="12" type="ORF">SAMN06265378_103128</name>
</gene>
<dbReference type="EMBL" id="SIRL01000003">
    <property type="protein sequence ID" value="TBN51371.1"/>
    <property type="molecule type" value="Genomic_DNA"/>
</dbReference>
<evidence type="ECO:0000256" key="7">
    <source>
        <dbReference type="ARBA" id="ARBA00023244"/>
    </source>
</evidence>
<comment type="catalytic activity">
    <reaction evidence="9 10">
        <text>heme b + 2 H(+) = protoporphyrin IX + Fe(2+)</text>
        <dbReference type="Rhea" id="RHEA:22584"/>
        <dbReference type="ChEBI" id="CHEBI:15378"/>
        <dbReference type="ChEBI" id="CHEBI:29033"/>
        <dbReference type="ChEBI" id="CHEBI:57306"/>
        <dbReference type="ChEBI" id="CHEBI:60344"/>
        <dbReference type="EC" id="4.98.1.1"/>
    </reaction>
</comment>
<sequence>MKPAHAPADHLAIPPKKTGILIANLGTPDGYDYWSMRRYLNEFLSDRRVIDYPAWKWQPLLQGIILTKRPFTSGRNYKLIWNEERNESPLMTITRSQAEALRARATAEWGDSVMVDFCMRYGNPSTQDVLDRMVKAGCQRIVFLPLYPQYAGATSGTANDQLFRALMAQKWQPAVRTCEPYFDRPDYIAALAASVRRTLGDRVPAKLVASYHGMPKRYLLEGDPYHCQCQKTSRLLKEALGWPEGVIDTTFQSVFGPEEWLRPYTVEHVAELAKRGITDIAVISPAFASDCIETLEEINGEIRESFEHAGGKDFAYIPCLNDDPGHVDVMLNVIRDTMGGWVPVRNAAPSQDADRALRPQDQDRQADRAGDQPPL</sequence>
<feature type="binding site" evidence="9">
    <location>
        <position position="293"/>
    </location>
    <ligand>
        <name>Fe(2+)</name>
        <dbReference type="ChEBI" id="CHEBI:29033"/>
    </ligand>
</feature>
<comment type="pathway">
    <text evidence="9 10">Porphyrin-containing compound metabolism; protoheme biosynthesis; protoheme from protoporphyrin-IX: step 1/1.</text>
</comment>
<proteinExistence type="inferred from homology"/>
<dbReference type="GO" id="GO:0004325">
    <property type="term" value="F:ferrochelatase activity"/>
    <property type="evidence" value="ECO:0007669"/>
    <property type="project" value="UniProtKB-UniRule"/>
</dbReference>
<evidence type="ECO:0000256" key="8">
    <source>
        <dbReference type="ARBA" id="ARBA00024536"/>
    </source>
</evidence>
<feature type="binding site" evidence="9">
    <location>
        <position position="212"/>
    </location>
    <ligand>
        <name>Fe(2+)</name>
        <dbReference type="ChEBI" id="CHEBI:29033"/>
    </ligand>
</feature>
<feature type="region of interest" description="Disordered" evidence="11">
    <location>
        <begin position="348"/>
        <end position="375"/>
    </location>
</feature>
<evidence type="ECO:0000256" key="2">
    <source>
        <dbReference type="ARBA" id="ARBA00022490"/>
    </source>
</evidence>
<dbReference type="RefSeq" id="WP_089387295.1">
    <property type="nucleotide sequence ID" value="NZ_FZNM01000003.1"/>
</dbReference>
<dbReference type="FunFam" id="3.40.50.1400:FF:000002">
    <property type="entry name" value="Ferrochelatase"/>
    <property type="match status" value="1"/>
</dbReference>
<keyword evidence="2 9" id="KW-0963">Cytoplasm</keyword>
<dbReference type="Proteomes" id="UP000198409">
    <property type="component" value="Unassembled WGS sequence"/>
</dbReference>
<protein>
    <recommendedName>
        <fullName evidence="9 10">Ferrochelatase</fullName>
        <ecNumber evidence="9 10">4.98.1.1</ecNumber>
    </recommendedName>
    <alternativeName>
        <fullName evidence="9">Heme synthase</fullName>
    </alternativeName>
    <alternativeName>
        <fullName evidence="9">Protoheme ferro-lyase</fullName>
    </alternativeName>
</protein>
<evidence type="ECO:0000256" key="4">
    <source>
        <dbReference type="ARBA" id="ARBA00023004"/>
    </source>
</evidence>
<dbReference type="AlphaFoldDB" id="A0A238VWM9"/>
<evidence type="ECO:0000313" key="14">
    <source>
        <dbReference type="Proteomes" id="UP000198409"/>
    </source>
</evidence>
<comment type="subcellular location">
    <subcellularLocation>
        <location evidence="9 10">Cytoplasm</location>
    </subcellularLocation>
</comment>
<accession>A0A238VWM9</accession>
<keyword evidence="6 9" id="KW-0456">Lyase</keyword>
<dbReference type="InterPro" id="IPR001015">
    <property type="entry name" value="Ferrochelatase"/>
</dbReference>
<comment type="function">
    <text evidence="9 10">Catalyzes the ferrous insertion into protoporphyrin IX.</text>
</comment>
<dbReference type="HAMAP" id="MF_00323">
    <property type="entry name" value="Ferrochelatase"/>
    <property type="match status" value="1"/>
</dbReference>
<dbReference type="PANTHER" id="PTHR11108:SF1">
    <property type="entry name" value="FERROCHELATASE, MITOCHONDRIAL"/>
    <property type="match status" value="1"/>
</dbReference>
<dbReference type="GO" id="GO:0006783">
    <property type="term" value="P:heme biosynthetic process"/>
    <property type="evidence" value="ECO:0007669"/>
    <property type="project" value="UniProtKB-UniRule"/>
</dbReference>
<dbReference type="InterPro" id="IPR033644">
    <property type="entry name" value="Ferrochelatase_C"/>
</dbReference>
<dbReference type="PANTHER" id="PTHR11108">
    <property type="entry name" value="FERROCHELATASE"/>
    <property type="match status" value="1"/>
</dbReference>
<dbReference type="EC" id="4.98.1.1" evidence="9 10"/>
<dbReference type="Gene3D" id="3.40.50.1400">
    <property type="match status" value="2"/>
</dbReference>
<dbReference type="CDD" id="cd00419">
    <property type="entry name" value="Ferrochelatase_C"/>
    <property type="match status" value="1"/>
</dbReference>